<comment type="caution">
    <text evidence="1">The sequence shown here is derived from an EMBL/GenBank/DDBJ whole genome shotgun (WGS) entry which is preliminary data.</text>
</comment>
<organism evidence="1 2">
    <name type="scientific">Mycena rosella</name>
    <name type="common">Pink bonnet</name>
    <name type="synonym">Agaricus rosellus</name>
    <dbReference type="NCBI Taxonomy" id="1033263"/>
    <lineage>
        <taxon>Eukaryota</taxon>
        <taxon>Fungi</taxon>
        <taxon>Dikarya</taxon>
        <taxon>Basidiomycota</taxon>
        <taxon>Agaricomycotina</taxon>
        <taxon>Agaricomycetes</taxon>
        <taxon>Agaricomycetidae</taxon>
        <taxon>Agaricales</taxon>
        <taxon>Marasmiineae</taxon>
        <taxon>Mycenaceae</taxon>
        <taxon>Mycena</taxon>
    </lineage>
</organism>
<sequence>MDYSVPVEARKIFLDGIISHPAHRNLPPLVNDIATNIIFEGNAAPCMPMNWRFAEAASVLKALEVTLINALVEHKYLAKTGATRIDTDRANLLYMAALLTRVDPDGANAQVPPPLDQVCFLAF</sequence>
<dbReference type="PANTHER" id="PTHR48229">
    <property type="entry name" value="CAIB/BAIF FAMILY ENZYME (AFU_ORTHOLOGUE AFUA_1G05360)-RELATED"/>
    <property type="match status" value="1"/>
</dbReference>
<gene>
    <name evidence="1" type="ORF">B0H17DRAFT_921271</name>
</gene>
<dbReference type="InterPro" id="IPR052985">
    <property type="entry name" value="CoA-trans_III_biosynth/detox"/>
</dbReference>
<keyword evidence="2" id="KW-1185">Reference proteome</keyword>
<dbReference type="AlphaFoldDB" id="A0AAD7M776"/>
<dbReference type="Proteomes" id="UP001221757">
    <property type="component" value="Unassembled WGS sequence"/>
</dbReference>
<dbReference type="EMBL" id="JARKIE010000010">
    <property type="protein sequence ID" value="KAJ7704300.1"/>
    <property type="molecule type" value="Genomic_DNA"/>
</dbReference>
<evidence type="ECO:0000313" key="2">
    <source>
        <dbReference type="Proteomes" id="UP001221757"/>
    </source>
</evidence>
<evidence type="ECO:0000313" key="1">
    <source>
        <dbReference type="EMBL" id="KAJ7704300.1"/>
    </source>
</evidence>
<accession>A0AAD7M776</accession>
<name>A0AAD7M776_MYCRO</name>
<protein>
    <submittedName>
        <fullName evidence="1">Uncharacterized protein</fullName>
    </submittedName>
</protein>
<reference evidence="1" key="1">
    <citation type="submission" date="2023-03" db="EMBL/GenBank/DDBJ databases">
        <title>Massive genome expansion in bonnet fungi (Mycena s.s.) driven by repeated elements and novel gene families across ecological guilds.</title>
        <authorList>
            <consortium name="Lawrence Berkeley National Laboratory"/>
            <person name="Harder C.B."/>
            <person name="Miyauchi S."/>
            <person name="Viragh M."/>
            <person name="Kuo A."/>
            <person name="Thoen E."/>
            <person name="Andreopoulos B."/>
            <person name="Lu D."/>
            <person name="Skrede I."/>
            <person name="Drula E."/>
            <person name="Henrissat B."/>
            <person name="Morin E."/>
            <person name="Kohler A."/>
            <person name="Barry K."/>
            <person name="LaButti K."/>
            <person name="Morin E."/>
            <person name="Salamov A."/>
            <person name="Lipzen A."/>
            <person name="Mereny Z."/>
            <person name="Hegedus B."/>
            <person name="Baldrian P."/>
            <person name="Stursova M."/>
            <person name="Weitz H."/>
            <person name="Taylor A."/>
            <person name="Grigoriev I.V."/>
            <person name="Nagy L.G."/>
            <person name="Martin F."/>
            <person name="Kauserud H."/>
        </authorList>
    </citation>
    <scope>NUCLEOTIDE SEQUENCE</scope>
    <source>
        <strain evidence="1">CBHHK067</strain>
    </source>
</reference>
<dbReference type="PANTHER" id="PTHR48229:SF2">
    <property type="entry name" value="CAIB_BAIF FAMILY PROTEIN"/>
    <property type="match status" value="1"/>
</dbReference>
<proteinExistence type="predicted"/>